<protein>
    <recommendedName>
        <fullName evidence="8">Holo-[acyl-carrier-protein] synthase</fullName>
        <shortName evidence="8">Holo-ACP synthase</shortName>
        <ecNumber evidence="8">2.7.8.7</ecNumber>
    </recommendedName>
    <alternativeName>
        <fullName evidence="8">4'-phosphopantetheinyl transferase AcpS</fullName>
    </alternativeName>
</protein>
<organism evidence="10 11">
    <name type="scientific">Aminivibrio pyruvatiphilus</name>
    <dbReference type="NCBI Taxonomy" id="1005740"/>
    <lineage>
        <taxon>Bacteria</taxon>
        <taxon>Thermotogati</taxon>
        <taxon>Synergistota</taxon>
        <taxon>Synergistia</taxon>
        <taxon>Synergistales</taxon>
        <taxon>Aminobacteriaceae</taxon>
        <taxon>Aminivibrio</taxon>
    </lineage>
</organism>
<comment type="catalytic activity">
    <reaction evidence="8">
        <text>apo-[ACP] + CoA = holo-[ACP] + adenosine 3',5'-bisphosphate + H(+)</text>
        <dbReference type="Rhea" id="RHEA:12068"/>
        <dbReference type="Rhea" id="RHEA-COMP:9685"/>
        <dbReference type="Rhea" id="RHEA-COMP:9690"/>
        <dbReference type="ChEBI" id="CHEBI:15378"/>
        <dbReference type="ChEBI" id="CHEBI:29999"/>
        <dbReference type="ChEBI" id="CHEBI:57287"/>
        <dbReference type="ChEBI" id="CHEBI:58343"/>
        <dbReference type="ChEBI" id="CHEBI:64479"/>
        <dbReference type="EC" id="2.7.8.7"/>
    </reaction>
</comment>
<evidence type="ECO:0000256" key="6">
    <source>
        <dbReference type="ARBA" id="ARBA00023098"/>
    </source>
</evidence>
<keyword evidence="5 8" id="KW-0460">Magnesium</keyword>
<sequence>MIVGLGVDLCNVERMRKSIRSDHFLKRVFHPDEVAYAFSKADPARHLAGSFAAREAFSKASSVSMYSIAFCGVWVERTESGPVLRVGESVEDLIPGGKKGYPFLSISHDGEYAVAVVAIEASHELLHIR</sequence>
<dbReference type="RefSeq" id="WP_133958723.1">
    <property type="nucleotide sequence ID" value="NZ_SORI01000019.1"/>
</dbReference>
<keyword evidence="1 8" id="KW-0444">Lipid biosynthesis</keyword>
<keyword evidence="8" id="KW-0963">Cytoplasm</keyword>
<name>A0A4R8M1T2_9BACT</name>
<dbReference type="AlphaFoldDB" id="A0A4R8M1T2"/>
<comment type="cofactor">
    <cofactor evidence="8">
        <name>Mg(2+)</name>
        <dbReference type="ChEBI" id="CHEBI:18420"/>
    </cofactor>
</comment>
<keyword evidence="6 8" id="KW-0443">Lipid metabolism</keyword>
<dbReference type="InterPro" id="IPR037143">
    <property type="entry name" value="4-PPantetheinyl_Trfase_dom_sf"/>
</dbReference>
<dbReference type="GO" id="GO:0005737">
    <property type="term" value="C:cytoplasm"/>
    <property type="evidence" value="ECO:0007669"/>
    <property type="project" value="UniProtKB-SubCell"/>
</dbReference>
<dbReference type="InterPro" id="IPR008278">
    <property type="entry name" value="4-PPantetheinyl_Trfase_dom"/>
</dbReference>
<reference evidence="10 11" key="1">
    <citation type="submission" date="2019-03" db="EMBL/GenBank/DDBJ databases">
        <title>Genomic Encyclopedia of Type Strains, Phase IV (KMG-IV): sequencing the most valuable type-strain genomes for metagenomic binning, comparative biology and taxonomic classification.</title>
        <authorList>
            <person name="Goeker M."/>
        </authorList>
    </citation>
    <scope>NUCLEOTIDE SEQUENCE [LARGE SCALE GENOMIC DNA]</scope>
    <source>
        <strain evidence="10 11">DSM 25964</strain>
    </source>
</reference>
<keyword evidence="11" id="KW-1185">Reference proteome</keyword>
<evidence type="ECO:0000256" key="8">
    <source>
        <dbReference type="HAMAP-Rule" id="MF_00101"/>
    </source>
</evidence>
<dbReference type="GO" id="GO:0006633">
    <property type="term" value="P:fatty acid biosynthetic process"/>
    <property type="evidence" value="ECO:0007669"/>
    <property type="project" value="UniProtKB-UniRule"/>
</dbReference>
<evidence type="ECO:0000256" key="7">
    <source>
        <dbReference type="ARBA" id="ARBA00023160"/>
    </source>
</evidence>
<dbReference type="GO" id="GO:0000287">
    <property type="term" value="F:magnesium ion binding"/>
    <property type="evidence" value="ECO:0007669"/>
    <property type="project" value="UniProtKB-UniRule"/>
</dbReference>
<evidence type="ECO:0000256" key="2">
    <source>
        <dbReference type="ARBA" id="ARBA00022679"/>
    </source>
</evidence>
<evidence type="ECO:0000313" key="11">
    <source>
        <dbReference type="Proteomes" id="UP000295066"/>
    </source>
</evidence>
<keyword evidence="4 8" id="KW-0276">Fatty acid metabolism</keyword>
<evidence type="ECO:0000259" key="9">
    <source>
        <dbReference type="Pfam" id="PF01648"/>
    </source>
</evidence>
<dbReference type="HAMAP" id="MF_00101">
    <property type="entry name" value="AcpS"/>
    <property type="match status" value="1"/>
</dbReference>
<accession>A0A4R8M1T2</accession>
<keyword evidence="3 8" id="KW-0479">Metal-binding</keyword>
<comment type="similarity">
    <text evidence="8">Belongs to the P-Pant transferase superfamily. AcpS family.</text>
</comment>
<evidence type="ECO:0000313" key="10">
    <source>
        <dbReference type="EMBL" id="TDY56105.1"/>
    </source>
</evidence>
<feature type="binding site" evidence="8">
    <location>
        <position position="8"/>
    </location>
    <ligand>
        <name>Mg(2+)</name>
        <dbReference type="ChEBI" id="CHEBI:18420"/>
    </ligand>
</feature>
<keyword evidence="2 8" id="KW-0808">Transferase</keyword>
<comment type="function">
    <text evidence="8">Transfers the 4'-phosphopantetheine moiety from coenzyme A to a Ser of acyl-carrier-protein.</text>
</comment>
<keyword evidence="7 8" id="KW-0275">Fatty acid biosynthesis</keyword>
<dbReference type="Proteomes" id="UP000295066">
    <property type="component" value="Unassembled WGS sequence"/>
</dbReference>
<dbReference type="GO" id="GO:0008897">
    <property type="term" value="F:holo-[acyl-carrier-protein] synthase activity"/>
    <property type="evidence" value="ECO:0007669"/>
    <property type="project" value="UniProtKB-UniRule"/>
</dbReference>
<dbReference type="NCBIfam" id="TIGR00556">
    <property type="entry name" value="pantethn_trn"/>
    <property type="match status" value="1"/>
</dbReference>
<dbReference type="OrthoDB" id="517356at2"/>
<feature type="binding site" evidence="8">
    <location>
        <position position="55"/>
    </location>
    <ligand>
        <name>Mg(2+)</name>
        <dbReference type="ChEBI" id="CHEBI:18420"/>
    </ligand>
</feature>
<evidence type="ECO:0000256" key="3">
    <source>
        <dbReference type="ARBA" id="ARBA00022723"/>
    </source>
</evidence>
<comment type="caution">
    <text evidence="10">The sequence shown here is derived from an EMBL/GenBank/DDBJ whole genome shotgun (WGS) entry which is preliminary data.</text>
</comment>
<dbReference type="Pfam" id="PF01648">
    <property type="entry name" value="ACPS"/>
    <property type="match status" value="1"/>
</dbReference>
<dbReference type="SUPFAM" id="SSF56214">
    <property type="entry name" value="4'-phosphopantetheinyl transferase"/>
    <property type="match status" value="1"/>
</dbReference>
<dbReference type="EC" id="2.7.8.7" evidence="8"/>
<evidence type="ECO:0000256" key="5">
    <source>
        <dbReference type="ARBA" id="ARBA00022842"/>
    </source>
</evidence>
<evidence type="ECO:0000256" key="4">
    <source>
        <dbReference type="ARBA" id="ARBA00022832"/>
    </source>
</evidence>
<dbReference type="Gene3D" id="3.90.470.20">
    <property type="entry name" value="4'-phosphopantetheinyl transferase domain"/>
    <property type="match status" value="1"/>
</dbReference>
<dbReference type="InterPro" id="IPR004568">
    <property type="entry name" value="Ppantetheine-prot_Trfase_dom"/>
</dbReference>
<comment type="subcellular location">
    <subcellularLocation>
        <location evidence="8">Cytoplasm</location>
    </subcellularLocation>
</comment>
<gene>
    <name evidence="8" type="primary">acpS</name>
    <name evidence="10" type="ORF">C8D99_11954</name>
</gene>
<feature type="domain" description="4'-phosphopantetheinyl transferase" evidence="9">
    <location>
        <begin position="4"/>
        <end position="93"/>
    </location>
</feature>
<dbReference type="EMBL" id="SORI01000019">
    <property type="protein sequence ID" value="TDY56105.1"/>
    <property type="molecule type" value="Genomic_DNA"/>
</dbReference>
<evidence type="ECO:0000256" key="1">
    <source>
        <dbReference type="ARBA" id="ARBA00022516"/>
    </source>
</evidence>
<proteinExistence type="inferred from homology"/>
<dbReference type="InterPro" id="IPR002582">
    <property type="entry name" value="ACPS"/>
</dbReference>